<name>A0A318UMN1_9SPHI</name>
<dbReference type="AlphaFoldDB" id="A0A318UMN1"/>
<dbReference type="OrthoDB" id="667047at2"/>
<feature type="domain" description="N-acetyltransferase" evidence="1">
    <location>
        <begin position="12"/>
        <end position="172"/>
    </location>
</feature>
<keyword evidence="2" id="KW-0808">Transferase</keyword>
<reference evidence="2 3" key="1">
    <citation type="submission" date="2018-06" db="EMBL/GenBank/DDBJ databases">
        <title>Genomic Encyclopedia of Archaeal and Bacterial Type Strains, Phase II (KMG-II): from individual species to whole genera.</title>
        <authorList>
            <person name="Goeker M."/>
        </authorList>
    </citation>
    <scope>NUCLEOTIDE SEQUENCE [LARGE SCALE GENOMIC DNA]</scope>
    <source>
        <strain evidence="2 3">DSM 27372</strain>
    </source>
</reference>
<sequence>MTNDYKKSNSDYTLQRMLPAQWQSYRSIRLEALNTNPQVFGSNYEKEAGYDKQDWITLLQKDSRAIFALYHLNLLIGLSGVALKKEEESTAILFSSFIKVPYRGIGLSKLFYQARIDWARQKRCTSIVVSHRIGNELSKAANQHFGFKYSHSQEVMWPDGKLADELVYLLKL</sequence>
<protein>
    <submittedName>
        <fullName evidence="2">Acetyltransferase (GNAT) family protein</fullName>
    </submittedName>
</protein>
<dbReference type="Pfam" id="PF00583">
    <property type="entry name" value="Acetyltransf_1"/>
    <property type="match status" value="1"/>
</dbReference>
<dbReference type="Proteomes" id="UP000248198">
    <property type="component" value="Unassembled WGS sequence"/>
</dbReference>
<dbReference type="InterPro" id="IPR016181">
    <property type="entry name" value="Acyl_CoA_acyltransferase"/>
</dbReference>
<evidence type="ECO:0000313" key="3">
    <source>
        <dbReference type="Proteomes" id="UP000248198"/>
    </source>
</evidence>
<dbReference type="InterPro" id="IPR000182">
    <property type="entry name" value="GNAT_dom"/>
</dbReference>
<organism evidence="2 3">
    <name type="scientific">Pedobacter nutrimenti</name>
    <dbReference type="NCBI Taxonomy" id="1241337"/>
    <lineage>
        <taxon>Bacteria</taxon>
        <taxon>Pseudomonadati</taxon>
        <taxon>Bacteroidota</taxon>
        <taxon>Sphingobacteriia</taxon>
        <taxon>Sphingobacteriales</taxon>
        <taxon>Sphingobacteriaceae</taxon>
        <taxon>Pedobacter</taxon>
    </lineage>
</organism>
<dbReference type="SUPFAM" id="SSF55729">
    <property type="entry name" value="Acyl-CoA N-acyltransferases (Nat)"/>
    <property type="match status" value="1"/>
</dbReference>
<proteinExistence type="predicted"/>
<dbReference type="RefSeq" id="WP_110827117.1">
    <property type="nucleotide sequence ID" value="NZ_QKLU01000001.1"/>
</dbReference>
<dbReference type="Gene3D" id="3.40.630.30">
    <property type="match status" value="1"/>
</dbReference>
<comment type="caution">
    <text evidence="2">The sequence shown here is derived from an EMBL/GenBank/DDBJ whole genome shotgun (WGS) entry which is preliminary data.</text>
</comment>
<gene>
    <name evidence="2" type="ORF">B0O44_101509</name>
</gene>
<dbReference type="GO" id="GO:0016747">
    <property type="term" value="F:acyltransferase activity, transferring groups other than amino-acyl groups"/>
    <property type="evidence" value="ECO:0007669"/>
    <property type="project" value="InterPro"/>
</dbReference>
<dbReference type="EMBL" id="QKLU01000001">
    <property type="protein sequence ID" value="PYF77031.1"/>
    <property type="molecule type" value="Genomic_DNA"/>
</dbReference>
<dbReference type="PROSITE" id="PS51186">
    <property type="entry name" value="GNAT"/>
    <property type="match status" value="1"/>
</dbReference>
<accession>A0A318UMN1</accession>
<evidence type="ECO:0000313" key="2">
    <source>
        <dbReference type="EMBL" id="PYF77031.1"/>
    </source>
</evidence>
<keyword evidence="3" id="KW-1185">Reference proteome</keyword>
<evidence type="ECO:0000259" key="1">
    <source>
        <dbReference type="PROSITE" id="PS51186"/>
    </source>
</evidence>